<evidence type="ECO:0000313" key="2">
    <source>
        <dbReference type="EMBL" id="KPI44229.1"/>
    </source>
</evidence>
<accession>A0A0N0NQZ0</accession>
<dbReference type="AlphaFoldDB" id="A0A0N0NQZ0"/>
<dbReference type="Proteomes" id="UP000038010">
    <property type="component" value="Unassembled WGS sequence"/>
</dbReference>
<reference evidence="2 3" key="1">
    <citation type="submission" date="2015-06" db="EMBL/GenBank/DDBJ databases">
        <title>Draft genome of the ant-associated black yeast Phialophora attae CBS 131958.</title>
        <authorList>
            <person name="Moreno L.F."/>
            <person name="Stielow B.J."/>
            <person name="de Hoog S."/>
            <person name="Vicente V.A."/>
            <person name="Weiss V.A."/>
            <person name="de Vries M."/>
            <person name="Cruz L.M."/>
            <person name="Souza E.M."/>
        </authorList>
    </citation>
    <scope>NUCLEOTIDE SEQUENCE [LARGE SCALE GENOMIC DNA]</scope>
    <source>
        <strain evidence="2 3">CBS 131958</strain>
    </source>
</reference>
<organism evidence="2 3">
    <name type="scientific">Cyphellophora attinorum</name>
    <dbReference type="NCBI Taxonomy" id="1664694"/>
    <lineage>
        <taxon>Eukaryota</taxon>
        <taxon>Fungi</taxon>
        <taxon>Dikarya</taxon>
        <taxon>Ascomycota</taxon>
        <taxon>Pezizomycotina</taxon>
        <taxon>Eurotiomycetes</taxon>
        <taxon>Chaetothyriomycetidae</taxon>
        <taxon>Chaetothyriales</taxon>
        <taxon>Cyphellophoraceae</taxon>
        <taxon>Cyphellophora</taxon>
    </lineage>
</organism>
<evidence type="ECO:0000256" key="1">
    <source>
        <dbReference type="SAM" id="MobiDB-lite"/>
    </source>
</evidence>
<feature type="region of interest" description="Disordered" evidence="1">
    <location>
        <begin position="1137"/>
        <end position="1207"/>
    </location>
</feature>
<dbReference type="OrthoDB" id="2142040at2759"/>
<dbReference type="EMBL" id="LFJN01000003">
    <property type="protein sequence ID" value="KPI44229.1"/>
    <property type="molecule type" value="Genomic_DNA"/>
</dbReference>
<proteinExistence type="predicted"/>
<dbReference type="GeneID" id="28740790"/>
<name>A0A0N0NQZ0_9EURO</name>
<dbReference type="VEuPathDB" id="FungiDB:AB675_8463"/>
<keyword evidence="3" id="KW-1185">Reference proteome</keyword>
<evidence type="ECO:0000313" key="3">
    <source>
        <dbReference type="Proteomes" id="UP000038010"/>
    </source>
</evidence>
<protein>
    <submittedName>
        <fullName evidence="2">Uncharacterized protein</fullName>
    </submittedName>
</protein>
<gene>
    <name evidence="2" type="ORF">AB675_8463</name>
</gene>
<comment type="caution">
    <text evidence="2">The sequence shown here is derived from an EMBL/GenBank/DDBJ whole genome shotgun (WGS) entry which is preliminary data.</text>
</comment>
<feature type="region of interest" description="Disordered" evidence="1">
    <location>
        <begin position="514"/>
        <end position="541"/>
    </location>
</feature>
<dbReference type="RefSeq" id="XP_018004192.1">
    <property type="nucleotide sequence ID" value="XM_018148911.1"/>
</dbReference>
<feature type="compositionally biased region" description="Acidic residues" evidence="1">
    <location>
        <begin position="524"/>
        <end position="539"/>
    </location>
</feature>
<feature type="compositionally biased region" description="Polar residues" evidence="1">
    <location>
        <begin position="1150"/>
        <end position="1194"/>
    </location>
</feature>
<sequence>MSEELFRLCLIRPPLRPNPRYAPIPLAQDSDFQVKLGSAVSSNPNDPRQGLENAANQYVASAEFAGINAVDANDVSLEKASKAISDLIEGKRAATTSGPAGTSTTGEVVAANHGTLTEQIEVALSLPDLSAVPAWFDHLAKRLKDSLVALRMLGFESDTGTVAILTLRLRTIEVVRKAVADPNFPLDALDLQKYSLRPVVAPTFAELKSILSTATARQEAERAAEAARVAAQAKIDSLFIQRQRFVNALDDIIRLPNSLRTTIKPKPFAPVAPPVDLTHVALAARHQDLIQNLANLTLKSFERGLQSPIVVRSLGENAAASRAETHDTALAQASAIVNPLVNMSKTLLDTFGQVAFQPPPPPALPETQEVPFKLLPTAVSSLRNDTLSVFKDLSIRLDEKPVDVNVANLRSALRDNAQQLDLTYKPYVSNIAKVRSVGAMRVQYQKPAVSAWYGDFLAGLKAPILPAPRFLLPRLTGRVNVLGVADLLVVKQQLIRYEGGDVAYIENVLKGETRSREVNTSTVEETETTTELETTESQETDTTTAERFEVSHESANTIKEDASVKAGVTVSASYGPTVSVSANASFSNDRSNTEATKEASRYSKDVTAKAVDKITKRMLQRIVRKIRTETSTKDLHEFKNTSGPDSSHIAGVYQWQNKIYEAQTWNYGKRTMLDFMIPEPGAFYLDKQTDPNDATDTLVMVPSFTALPESLDVKTYTQYLVQYNSTASYAAGKDEPHSKADKIVIPAGFMVTGISVTATGVSQLDKNQNWVMVTCGSFQWGWDPKKAVIGTVTVTTDYIFFKDKTTTKIIGQGALSGVGTADEADITKEQGEIPWSVTAAYMDNFAVTIELFLDRTDEALRNWQNTTWAKIKAASNKMIADQNAAIDAAKFNSAFQGRNPDKNAAIIRNEIKKNCISIMADSHFDEYGAVQPSRTLQQPGNLPMSEIDLDKAFQQGPYVRFFEQAFEWQEMTWILYPYFWGRKDHWYRRVDYQDEDPEFEKFIQAGYARANVPVRPGFEGALEHFLATGKVWMGGPLPGISSPLFLPIAAEIQESLGKGAEQPTKYGDPWEVKVPTNLIRLRRDDLAPEWIKDKITGEYKAVPDSADSAMRASEARKIGAPPLAATEKPAANNIATTGASQPAATEKTAPHTTPSIGASQPTGTGETATSETPNRGTSQPTSGERSGSSNTLNTDPVVVEAEPKPAT</sequence>